<organism evidence="1 2">
    <name type="scientific">Subtercola boreus</name>
    <dbReference type="NCBI Taxonomy" id="120213"/>
    <lineage>
        <taxon>Bacteria</taxon>
        <taxon>Bacillati</taxon>
        <taxon>Actinomycetota</taxon>
        <taxon>Actinomycetes</taxon>
        <taxon>Micrococcales</taxon>
        <taxon>Microbacteriaceae</taxon>
        <taxon>Subtercola</taxon>
    </lineage>
</organism>
<dbReference type="EMBL" id="NBXB01000045">
    <property type="protein sequence ID" value="RFA12171.1"/>
    <property type="molecule type" value="Genomic_DNA"/>
</dbReference>
<evidence type="ECO:0000313" key="2">
    <source>
        <dbReference type="Proteomes" id="UP000256541"/>
    </source>
</evidence>
<evidence type="ECO:0000313" key="1">
    <source>
        <dbReference type="EMBL" id="RFA12171.1"/>
    </source>
</evidence>
<sequence>MQELRQLVESIVRSAPAGYTSISRGGLEIRSPEGFYVGGAASAVIDGLLQVLGRLELTGVFILTGDTTASGNWVQSGSFRLTGPFTVEGATSMTGNFTSTGEFTLTGAFHINGATDLNGTMTVFPSGKIIIDGPTPMVIENGQISLGSAQLSAGVLGGMTISIAGGPAIGVSLLGFAAMTAGGESAGIGATGLFQVTGKSAFNNDVETAKDLEVGGLIRGNHGLQVTFMGQKSGVTPNIWRDPIDGTFWEVVP</sequence>
<reference evidence="1 2" key="1">
    <citation type="submission" date="2017-04" db="EMBL/GenBank/DDBJ databases">
        <title>Comparative genome analysis of Subtercola boreus.</title>
        <authorList>
            <person name="Cho Y.-J."/>
            <person name="Cho A."/>
            <person name="Kim O.-S."/>
            <person name="Lee J.-I."/>
        </authorList>
    </citation>
    <scope>NUCLEOTIDE SEQUENCE [LARGE SCALE GENOMIC DNA]</scope>
    <source>
        <strain evidence="1 2">P27479</strain>
    </source>
</reference>
<protein>
    <submittedName>
        <fullName evidence="1">Uncharacterized protein</fullName>
    </submittedName>
</protein>
<proteinExistence type="predicted"/>
<gene>
    <name evidence="1" type="ORF">B7R22_17230</name>
</gene>
<name>A0A3E0VR42_9MICO</name>
<accession>A0A3E0VR42</accession>
<dbReference type="Proteomes" id="UP000256541">
    <property type="component" value="Unassembled WGS sequence"/>
</dbReference>
<dbReference type="AlphaFoldDB" id="A0A3E0VR42"/>
<comment type="caution">
    <text evidence="1">The sequence shown here is derived from an EMBL/GenBank/DDBJ whole genome shotgun (WGS) entry which is preliminary data.</text>
</comment>